<comment type="caution">
    <text evidence="2">The sequence shown here is derived from an EMBL/GenBank/DDBJ whole genome shotgun (WGS) entry which is preliminary data.</text>
</comment>
<evidence type="ECO:0000313" key="3">
    <source>
        <dbReference type="Proteomes" id="UP000604825"/>
    </source>
</evidence>
<accession>A0A811Q7F8</accession>
<feature type="compositionally biased region" description="Low complexity" evidence="1">
    <location>
        <begin position="21"/>
        <end position="32"/>
    </location>
</feature>
<feature type="compositionally biased region" description="Low complexity" evidence="1">
    <location>
        <begin position="174"/>
        <end position="199"/>
    </location>
</feature>
<feature type="region of interest" description="Disordered" evidence="1">
    <location>
        <begin position="164"/>
        <end position="213"/>
    </location>
</feature>
<evidence type="ECO:0000313" key="2">
    <source>
        <dbReference type="EMBL" id="CAD6251861.1"/>
    </source>
</evidence>
<keyword evidence="3" id="KW-1185">Reference proteome</keyword>
<feature type="region of interest" description="Disordered" evidence="1">
    <location>
        <begin position="1"/>
        <end position="52"/>
    </location>
</feature>
<proteinExistence type="predicted"/>
<protein>
    <submittedName>
        <fullName evidence="2">Uncharacterized protein</fullName>
    </submittedName>
</protein>
<dbReference type="AlphaFoldDB" id="A0A811Q7F8"/>
<feature type="region of interest" description="Disordered" evidence="1">
    <location>
        <begin position="131"/>
        <end position="150"/>
    </location>
</feature>
<evidence type="ECO:0000256" key="1">
    <source>
        <dbReference type="SAM" id="MobiDB-lite"/>
    </source>
</evidence>
<organism evidence="2 3">
    <name type="scientific">Miscanthus lutarioriparius</name>
    <dbReference type="NCBI Taxonomy" id="422564"/>
    <lineage>
        <taxon>Eukaryota</taxon>
        <taxon>Viridiplantae</taxon>
        <taxon>Streptophyta</taxon>
        <taxon>Embryophyta</taxon>
        <taxon>Tracheophyta</taxon>
        <taxon>Spermatophyta</taxon>
        <taxon>Magnoliopsida</taxon>
        <taxon>Liliopsida</taxon>
        <taxon>Poales</taxon>
        <taxon>Poaceae</taxon>
        <taxon>PACMAD clade</taxon>
        <taxon>Panicoideae</taxon>
        <taxon>Andropogonodae</taxon>
        <taxon>Andropogoneae</taxon>
        <taxon>Saccharinae</taxon>
        <taxon>Miscanthus</taxon>
    </lineage>
</organism>
<feature type="region of interest" description="Disordered" evidence="1">
    <location>
        <begin position="269"/>
        <end position="294"/>
    </location>
</feature>
<reference evidence="2" key="1">
    <citation type="submission" date="2020-10" db="EMBL/GenBank/DDBJ databases">
        <authorList>
            <person name="Han B."/>
            <person name="Lu T."/>
            <person name="Zhao Q."/>
            <person name="Huang X."/>
            <person name="Zhao Y."/>
        </authorList>
    </citation>
    <scope>NUCLEOTIDE SEQUENCE</scope>
</reference>
<name>A0A811Q7F8_9POAL</name>
<gene>
    <name evidence="2" type="ORF">NCGR_LOCUS35595</name>
</gene>
<dbReference type="Proteomes" id="UP000604825">
    <property type="component" value="Unassembled WGS sequence"/>
</dbReference>
<dbReference type="EMBL" id="CAJGYO010000008">
    <property type="protein sequence ID" value="CAD6251861.1"/>
    <property type="molecule type" value="Genomic_DNA"/>
</dbReference>
<sequence>MASRSTHAWISPATAPPRARPPSSTSPAAPRAHGQGYGAREVSEPVQEAAQGGEIGVAGEEVVGAGLEREKRLQRQTACLPGLHPPRVGRAARRAGAVADWQANDAGGLPLGQAVPSSASEHVCVRHDATTSTGLAPQPTHSPRAAPTQDLVVGVVVGRRSPLRGEQVVERGRGPLPTGAAGSSSAAPAGGADTLTLTPRSRRPSTKTTQLSCRPSVEAALAVVFCYASGGRQVREEHCKARGGDGHEHIEFVLLVVVLVSLGDQCGRGRGQGRGTAEEDGQGDTEPPAAPVDPLEDDVVSKVMDADDNGVVAAMDGATAGGHE</sequence>
<feature type="compositionally biased region" description="Polar residues" evidence="1">
    <location>
        <begin position="131"/>
        <end position="141"/>
    </location>
</feature>